<dbReference type="InterPro" id="IPR032812">
    <property type="entry name" value="SbsA_Ig"/>
</dbReference>
<evidence type="ECO:0000313" key="3">
    <source>
        <dbReference type="EMBL" id="SHK25528.1"/>
    </source>
</evidence>
<proteinExistence type="predicted"/>
<dbReference type="AlphaFoldDB" id="A0A1M6QZK1"/>
<organism evidence="3 4">
    <name type="scientific">Tepidibacter formicigenes DSM 15518</name>
    <dbReference type="NCBI Taxonomy" id="1123349"/>
    <lineage>
        <taxon>Bacteria</taxon>
        <taxon>Bacillati</taxon>
        <taxon>Bacillota</taxon>
        <taxon>Clostridia</taxon>
        <taxon>Peptostreptococcales</taxon>
        <taxon>Peptostreptococcaceae</taxon>
        <taxon>Tepidibacter</taxon>
    </lineage>
</organism>
<dbReference type="STRING" id="1123349.SAMN02744037_01987"/>
<evidence type="ECO:0000256" key="1">
    <source>
        <dbReference type="ARBA" id="ARBA00022729"/>
    </source>
</evidence>
<protein>
    <submittedName>
        <fullName evidence="3">Ig-like domain-containing protein</fullName>
    </submittedName>
</protein>
<dbReference type="RefSeq" id="WP_072889547.1">
    <property type="nucleotide sequence ID" value="NZ_FRAE01000050.1"/>
</dbReference>
<keyword evidence="4" id="KW-1185">Reference proteome</keyword>
<reference evidence="4" key="1">
    <citation type="submission" date="2016-11" db="EMBL/GenBank/DDBJ databases">
        <authorList>
            <person name="Varghese N."/>
            <person name="Submissions S."/>
        </authorList>
    </citation>
    <scope>NUCLEOTIDE SEQUENCE [LARGE SCALE GENOMIC DNA]</scope>
    <source>
        <strain evidence="4">DSM 15518</strain>
    </source>
</reference>
<dbReference type="OrthoDB" id="1948621at2"/>
<sequence length="804" mass="90816">MKRISMFLVLIMIFSIIPFGIYAQETFDASLTVKTQSQTIINGQKGVDYNTSFIDIVYGTSLTKNPTKDINTLDILVNGEVKSADFNFSVILSERKIRISFKDTNIKKLNEYSLYKIHIPQGFFIDGNKNESNELNFTFATKGNGAYPNDILNTVSYNNGVITFAFIDDIVLKDEPNIKNYITIASTPIDNLSIPNYVSDNISNYNVEVNKNQLILTSSTNSFKELSKYTINLKENALYLKNAQNILNLNETLTFTTDDIVENTYPTNGQENITLKPLISVNFKYPIDSNIDKSQISLISSTNTTHTNVQNYVYATLDGKSLKIDINSMYNDTGFLLSKNEEYTVKIGAGAVALKDYKNLQGALYKYNKDISFKFKTIKGKPEIISTYPGSDSSKLYDENSIYTKTIGDAKVYYITVVFKDVDGSINFYNDNKMPLEFKLFSEGSSENLVDETREMILDKNTSKETKLYIPIKEKLASGTKYTVYVPANIVEVLDENGLKLGNDEKSWSFTTNTDPIVTKVVVGSVPEDYDEDEPIALEGEMFYKDGIEVYFEDGTGDETRAEKVKIKDGKAYVYLPDGSKRLDVGVYTIIVENDSNHETEVTYGTLSVVKEGDYIPSEGLRVKDEVKEGEVVENVDVSEDTLILNSKYKDKSYLELDLDELMGEDTLVRKIKYEGSKSGIYSTLYTKSKYGDINIYNLSPIDYDKDKDIVVNLGRVEPLVLKTIKDKLKGANVVSDFIQVTGENFNFNKITIKMPFKSSGDNINVLRYDEKLRNWYAVPFTLDKVDKNVYIESKSKGIFVVID</sequence>
<evidence type="ECO:0000259" key="2">
    <source>
        <dbReference type="Pfam" id="PF13205"/>
    </source>
</evidence>
<evidence type="ECO:0000313" key="4">
    <source>
        <dbReference type="Proteomes" id="UP000242497"/>
    </source>
</evidence>
<dbReference type="Proteomes" id="UP000242497">
    <property type="component" value="Unassembled WGS sequence"/>
</dbReference>
<dbReference type="Pfam" id="PF13205">
    <property type="entry name" value="Big_5"/>
    <property type="match status" value="1"/>
</dbReference>
<keyword evidence="1" id="KW-0732">Signal</keyword>
<accession>A0A1M6QZK1</accession>
<dbReference type="EMBL" id="FRAE01000050">
    <property type="protein sequence ID" value="SHK25528.1"/>
    <property type="molecule type" value="Genomic_DNA"/>
</dbReference>
<name>A0A1M6QZK1_9FIRM</name>
<gene>
    <name evidence="3" type="ORF">SAMN02744037_01987</name>
</gene>
<feature type="domain" description="SbsA Ig-like" evidence="2">
    <location>
        <begin position="261"/>
        <end position="376"/>
    </location>
</feature>